<evidence type="ECO:0000313" key="2">
    <source>
        <dbReference type="EMBL" id="PRQ39062.1"/>
    </source>
</evidence>
<sequence>MGLYGLCFFLSFISYSHSPLAPLQQNKRPLNLECCRLPSGDEIEEQAYGGACYEITFE</sequence>
<name>A0A2P6QXZ6_ROSCH</name>
<dbReference type="AlphaFoldDB" id="A0A2P6QXZ6"/>
<reference evidence="2 3" key="1">
    <citation type="journal article" date="2018" name="Nat. Genet.">
        <title>The Rosa genome provides new insights in the design of modern roses.</title>
        <authorList>
            <person name="Bendahmane M."/>
        </authorList>
    </citation>
    <scope>NUCLEOTIDE SEQUENCE [LARGE SCALE GENOMIC DNA]</scope>
    <source>
        <strain evidence="3">cv. Old Blush</strain>
    </source>
</reference>
<organism evidence="2 3">
    <name type="scientific">Rosa chinensis</name>
    <name type="common">China rose</name>
    <dbReference type="NCBI Taxonomy" id="74649"/>
    <lineage>
        <taxon>Eukaryota</taxon>
        <taxon>Viridiplantae</taxon>
        <taxon>Streptophyta</taxon>
        <taxon>Embryophyta</taxon>
        <taxon>Tracheophyta</taxon>
        <taxon>Spermatophyta</taxon>
        <taxon>Magnoliopsida</taxon>
        <taxon>eudicotyledons</taxon>
        <taxon>Gunneridae</taxon>
        <taxon>Pentapetalae</taxon>
        <taxon>rosids</taxon>
        <taxon>fabids</taxon>
        <taxon>Rosales</taxon>
        <taxon>Rosaceae</taxon>
        <taxon>Rosoideae</taxon>
        <taxon>Rosoideae incertae sedis</taxon>
        <taxon>Rosa</taxon>
    </lineage>
</organism>
<evidence type="ECO:0000313" key="3">
    <source>
        <dbReference type="Proteomes" id="UP000238479"/>
    </source>
</evidence>
<keyword evidence="3" id="KW-1185">Reference proteome</keyword>
<dbReference type="Proteomes" id="UP000238479">
    <property type="component" value="Chromosome 4"/>
</dbReference>
<accession>A0A2P6QXZ6</accession>
<keyword evidence="1" id="KW-0732">Signal</keyword>
<dbReference type="EMBL" id="PDCK01000042">
    <property type="protein sequence ID" value="PRQ39062.1"/>
    <property type="molecule type" value="Genomic_DNA"/>
</dbReference>
<dbReference type="Gramene" id="PRQ39062">
    <property type="protein sequence ID" value="PRQ39062"/>
    <property type="gene ID" value="RchiOBHm_Chr4g0420921"/>
</dbReference>
<protein>
    <submittedName>
        <fullName evidence="2">Uncharacterized protein</fullName>
    </submittedName>
</protein>
<feature type="chain" id="PRO_5015125994" evidence="1">
    <location>
        <begin position="19"/>
        <end position="58"/>
    </location>
</feature>
<gene>
    <name evidence="2" type="ORF">RchiOBHm_Chr4g0420921</name>
</gene>
<evidence type="ECO:0000256" key="1">
    <source>
        <dbReference type="SAM" id="SignalP"/>
    </source>
</evidence>
<proteinExistence type="predicted"/>
<feature type="signal peptide" evidence="1">
    <location>
        <begin position="1"/>
        <end position="18"/>
    </location>
</feature>
<comment type="caution">
    <text evidence="2">The sequence shown here is derived from an EMBL/GenBank/DDBJ whole genome shotgun (WGS) entry which is preliminary data.</text>
</comment>